<dbReference type="GeneTree" id="ENSGT01150000287174"/>
<reference evidence="7" key="3">
    <citation type="submission" date="2025-08" db="UniProtKB">
        <authorList>
            <consortium name="Ensembl"/>
        </authorList>
    </citation>
    <scope>IDENTIFICATION</scope>
</reference>
<dbReference type="InterPro" id="IPR001315">
    <property type="entry name" value="CARD"/>
</dbReference>
<dbReference type="PANTHER" id="PTHR46985">
    <property type="entry name" value="NACHT, LRR AND PYD DOMAINS-CONTAINING PROTEIN 1"/>
    <property type="match status" value="1"/>
</dbReference>
<dbReference type="InterPro" id="IPR033516">
    <property type="entry name" value="CARD8/ASC/NALP1_CARD"/>
</dbReference>
<dbReference type="GO" id="GO:0042981">
    <property type="term" value="P:regulation of apoptotic process"/>
    <property type="evidence" value="ECO:0007669"/>
    <property type="project" value="InterPro"/>
</dbReference>
<sequence length="125" mass="14255">MILDTHPCAAFVDKHLAQLISRVLSIMPIADHLKNEKMITDEKYTHVHNEKIPAEKMRILCEALEAGGPKVKAEFYKILKKVEPYLVEDLEAKRLENISIGTFFQLKLEYSTGLLFATLQASTRL</sequence>
<dbReference type="InterPro" id="IPR011029">
    <property type="entry name" value="DEATH-like_dom_sf"/>
</dbReference>
<evidence type="ECO:0000259" key="6">
    <source>
        <dbReference type="PROSITE" id="PS50209"/>
    </source>
</evidence>
<dbReference type="CDD" id="cd08330">
    <property type="entry name" value="CARD_ASC_NALP1"/>
    <property type="match status" value="1"/>
</dbReference>
<keyword evidence="8" id="KW-1185">Reference proteome</keyword>
<evidence type="ECO:0000256" key="2">
    <source>
        <dbReference type="ARBA" id="ARBA00022490"/>
    </source>
</evidence>
<dbReference type="GO" id="GO:0005829">
    <property type="term" value="C:cytosol"/>
    <property type="evidence" value="ECO:0007669"/>
    <property type="project" value="UniProtKB-SubCell"/>
</dbReference>
<keyword evidence="3" id="KW-0399">Innate immunity</keyword>
<dbReference type="GO" id="GO:0045087">
    <property type="term" value="P:innate immune response"/>
    <property type="evidence" value="ECO:0007669"/>
    <property type="project" value="UniProtKB-KW"/>
</dbReference>
<protein>
    <recommendedName>
        <fullName evidence="6">CARD domain-containing protein</fullName>
    </recommendedName>
</protein>
<organism evidence="7 8">
    <name type="scientific">Astyanax mexicanus</name>
    <name type="common">Blind cave fish</name>
    <name type="synonym">Astyanax fasciatus mexicanus</name>
    <dbReference type="NCBI Taxonomy" id="7994"/>
    <lineage>
        <taxon>Eukaryota</taxon>
        <taxon>Metazoa</taxon>
        <taxon>Chordata</taxon>
        <taxon>Craniata</taxon>
        <taxon>Vertebrata</taxon>
        <taxon>Euteleostomi</taxon>
        <taxon>Actinopterygii</taxon>
        <taxon>Neopterygii</taxon>
        <taxon>Teleostei</taxon>
        <taxon>Ostariophysi</taxon>
        <taxon>Characiformes</taxon>
        <taxon>Characoidei</taxon>
        <taxon>Acestrorhamphidae</taxon>
        <taxon>Acestrorhamphinae</taxon>
        <taxon>Astyanax</taxon>
    </lineage>
</organism>
<dbReference type="Gene3D" id="1.10.533.10">
    <property type="entry name" value="Death Domain, Fas"/>
    <property type="match status" value="1"/>
</dbReference>
<reference evidence="8" key="1">
    <citation type="submission" date="2013-03" db="EMBL/GenBank/DDBJ databases">
        <authorList>
            <person name="Jeffery W."/>
            <person name="Warren W."/>
            <person name="Wilson R.K."/>
        </authorList>
    </citation>
    <scope>NUCLEOTIDE SEQUENCE</scope>
    <source>
        <strain evidence="8">female</strain>
    </source>
</reference>
<name>A0A3B1JCM8_ASTMX</name>
<evidence type="ECO:0000313" key="8">
    <source>
        <dbReference type="Proteomes" id="UP000018467"/>
    </source>
</evidence>
<evidence type="ECO:0000256" key="4">
    <source>
        <dbReference type="ARBA" id="ARBA00022859"/>
    </source>
</evidence>
<accession>A0A3B1JCM8</accession>
<keyword evidence="5" id="KW-0395">Inflammatory response</keyword>
<evidence type="ECO:0000256" key="3">
    <source>
        <dbReference type="ARBA" id="ARBA00022588"/>
    </source>
</evidence>
<keyword evidence="2" id="KW-0963">Cytoplasm</keyword>
<evidence type="ECO:0000256" key="1">
    <source>
        <dbReference type="ARBA" id="ARBA00004514"/>
    </source>
</evidence>
<keyword evidence="4" id="KW-0391">Immunity</keyword>
<dbReference type="PANTHER" id="PTHR46985:SF2">
    <property type="entry name" value="APOPTOSIS-ASSOCIATED SPECK-LIKE PROTEIN CONTAINING A CARD"/>
    <property type="match status" value="1"/>
</dbReference>
<proteinExistence type="predicted"/>
<dbReference type="SUPFAM" id="SSF47986">
    <property type="entry name" value="DEATH domain"/>
    <property type="match status" value="1"/>
</dbReference>
<dbReference type="Bgee" id="ENSAMXG00000039003">
    <property type="expression patterns" value="Expressed in testis and 13 other cell types or tissues"/>
</dbReference>
<dbReference type="Pfam" id="PF00619">
    <property type="entry name" value="CARD"/>
    <property type="match status" value="1"/>
</dbReference>
<dbReference type="InterPro" id="IPR051249">
    <property type="entry name" value="NLRP_Inflammasome"/>
</dbReference>
<reference evidence="7" key="4">
    <citation type="submission" date="2025-09" db="UniProtKB">
        <authorList>
            <consortium name="Ensembl"/>
        </authorList>
    </citation>
    <scope>IDENTIFICATION</scope>
</reference>
<dbReference type="Ensembl" id="ENSAMXT00000055166.1">
    <property type="protein sequence ID" value="ENSAMXP00000039590.1"/>
    <property type="gene ID" value="ENSAMXG00000039003.1"/>
</dbReference>
<evidence type="ECO:0000313" key="7">
    <source>
        <dbReference type="Ensembl" id="ENSAMXP00000039590.1"/>
    </source>
</evidence>
<dbReference type="AlphaFoldDB" id="A0A3B1JCM8"/>
<feature type="domain" description="CARD" evidence="6">
    <location>
        <begin position="11"/>
        <end position="94"/>
    </location>
</feature>
<evidence type="ECO:0000256" key="5">
    <source>
        <dbReference type="ARBA" id="ARBA00023198"/>
    </source>
</evidence>
<dbReference type="InParanoid" id="A0A3B1JCM8"/>
<dbReference type="PROSITE" id="PS50209">
    <property type="entry name" value="CARD"/>
    <property type="match status" value="1"/>
</dbReference>
<dbReference type="GO" id="GO:0006954">
    <property type="term" value="P:inflammatory response"/>
    <property type="evidence" value="ECO:0007669"/>
    <property type="project" value="UniProtKB-KW"/>
</dbReference>
<reference evidence="8" key="2">
    <citation type="journal article" date="2014" name="Nat. Commun.">
        <title>The cavefish genome reveals candidate genes for eye loss.</title>
        <authorList>
            <person name="McGaugh S.E."/>
            <person name="Gross J.B."/>
            <person name="Aken B."/>
            <person name="Blin M."/>
            <person name="Borowsky R."/>
            <person name="Chalopin D."/>
            <person name="Hinaux H."/>
            <person name="Jeffery W.R."/>
            <person name="Keene A."/>
            <person name="Ma L."/>
            <person name="Minx P."/>
            <person name="Murphy D."/>
            <person name="O'Quin K.E."/>
            <person name="Retaux S."/>
            <person name="Rohner N."/>
            <person name="Searle S.M."/>
            <person name="Stahl B.A."/>
            <person name="Tabin C."/>
            <person name="Volff J.N."/>
            <person name="Yoshizawa M."/>
            <person name="Warren W.C."/>
        </authorList>
    </citation>
    <scope>NUCLEOTIDE SEQUENCE [LARGE SCALE GENOMIC DNA]</scope>
    <source>
        <strain evidence="8">female</strain>
    </source>
</reference>
<dbReference type="Proteomes" id="UP000018467">
    <property type="component" value="Unassembled WGS sequence"/>
</dbReference>
<dbReference type="FunFam" id="1.10.533.10:FF:000013">
    <property type="entry name" value="Apoptosis-associated speck-like protein containing a CARD"/>
    <property type="match status" value="1"/>
</dbReference>
<comment type="subcellular location">
    <subcellularLocation>
        <location evidence="1">Cytoplasm</location>
        <location evidence="1">Cytosol</location>
    </subcellularLocation>
</comment>